<sequence>MTLEQEMQAWGERYLATQKAMTDRAREARQLHLRWIAAGNVGDFSTALAKAARVSRTTAWRAWRAGIAIEAGVNPKADQTDLIDAARALDSGVPVEEINTAITNNRVRDLANIADIGSVGRRMTPEAAGLREQVQRRLGLLGLDHLPPAERDELVFSAFMTVPDETLRAVIKSYRKGSEGAES</sequence>
<organism evidence="1 2">
    <name type="scientific">Deinococcus irradiatisoli</name>
    <dbReference type="NCBI Taxonomy" id="2202254"/>
    <lineage>
        <taxon>Bacteria</taxon>
        <taxon>Thermotogati</taxon>
        <taxon>Deinococcota</taxon>
        <taxon>Deinococci</taxon>
        <taxon>Deinococcales</taxon>
        <taxon>Deinococcaceae</taxon>
        <taxon>Deinococcus</taxon>
    </lineage>
</organism>
<dbReference type="KEGG" id="dez:DKM44_02210"/>
<accession>A0A2Z3JMT2</accession>
<dbReference type="EMBL" id="CP029494">
    <property type="protein sequence ID" value="AWN24420.1"/>
    <property type="molecule type" value="Genomic_DNA"/>
</dbReference>
<evidence type="ECO:0000313" key="2">
    <source>
        <dbReference type="Proteomes" id="UP000245368"/>
    </source>
</evidence>
<reference evidence="1 2" key="1">
    <citation type="submission" date="2018-05" db="EMBL/GenBank/DDBJ databases">
        <title>Complete Genome Sequence of Deinococcus sp. strain 17bor-2.</title>
        <authorList>
            <person name="Srinivasan S."/>
        </authorList>
    </citation>
    <scope>NUCLEOTIDE SEQUENCE [LARGE SCALE GENOMIC DNA]</scope>
    <source>
        <strain evidence="1 2">17bor-2</strain>
    </source>
</reference>
<dbReference type="AlphaFoldDB" id="A0A2Z3JMT2"/>
<proteinExistence type="predicted"/>
<keyword evidence="2" id="KW-1185">Reference proteome</keyword>
<name>A0A2Z3JMT2_9DEIO</name>
<protein>
    <submittedName>
        <fullName evidence="1">Uncharacterized protein</fullName>
    </submittedName>
</protein>
<gene>
    <name evidence="1" type="ORF">DKM44_02210</name>
</gene>
<dbReference type="Proteomes" id="UP000245368">
    <property type="component" value="Chromosome"/>
</dbReference>
<evidence type="ECO:0000313" key="1">
    <source>
        <dbReference type="EMBL" id="AWN24420.1"/>
    </source>
</evidence>
<dbReference type="OrthoDB" id="67625at2"/>